<keyword evidence="2" id="KW-0472">Membrane</keyword>
<dbReference type="AlphaFoldDB" id="A0A5N8VZV2"/>
<keyword evidence="4" id="KW-1185">Reference proteome</keyword>
<dbReference type="RefSeq" id="WP_152780993.1">
    <property type="nucleotide sequence ID" value="NZ_BAABEQ010000022.1"/>
</dbReference>
<feature type="transmembrane region" description="Helical" evidence="2">
    <location>
        <begin position="261"/>
        <end position="281"/>
    </location>
</feature>
<sequence length="436" mass="46493">MRRSLPMPDVPVAMALPRTALGLAGHRRHAWLWIGAGLSAVVIGLAVGPSADEAGIGWLSDMAVFCVGGGPVAVAVGGATLVNCRRMRRVLAAHPWTACAAVGIPPGLGSPRVVLRHPASGDLILLTVSTVAPRYHLANPDPGGVLWWCGDPRTGGVLAQPGGEGLLWARRTRTARTRRSDVQAAEQQGLMDRPSPVQPQTPAGDMAGHGKALDLSYAAMVEPAARRGFPGPDGASPPHAPDIRVLPPWWRVRALLEVSQLWPTAVNAAFAVAMLLTWWLLARDAEIDVPLILAALSAFNALRFGRRAVHGVPAVKALVRAARAPVPVPRRYVLLPGLDDGLVLVFFPAHGGPDDLPEAAMEVNPPGTSKHPWRGMPPQVGIADLRGWLDDGPTVVPWIEGRPLWPRHRYETVNLNDQQDREYFAALVGGASAQVR</sequence>
<comment type="caution">
    <text evidence="3">The sequence shown here is derived from an EMBL/GenBank/DDBJ whole genome shotgun (WGS) entry which is preliminary data.</text>
</comment>
<dbReference type="OrthoDB" id="4224340at2"/>
<evidence type="ECO:0000256" key="1">
    <source>
        <dbReference type="SAM" id="MobiDB-lite"/>
    </source>
</evidence>
<keyword evidence="2" id="KW-1133">Transmembrane helix</keyword>
<keyword evidence="2" id="KW-0812">Transmembrane</keyword>
<reference evidence="3 4" key="1">
    <citation type="submission" date="2019-07" db="EMBL/GenBank/DDBJ databases">
        <title>New species of Amycolatopsis and Streptomyces.</title>
        <authorList>
            <person name="Duangmal K."/>
            <person name="Teo W.F.A."/>
            <person name="Lipun K."/>
        </authorList>
    </citation>
    <scope>NUCLEOTIDE SEQUENCE [LARGE SCALE GENOMIC DNA]</scope>
    <source>
        <strain evidence="3 4">TISTR 2346</strain>
    </source>
</reference>
<feature type="transmembrane region" description="Helical" evidence="2">
    <location>
        <begin position="62"/>
        <end position="82"/>
    </location>
</feature>
<name>A0A5N8VZV2_9ACTN</name>
<proteinExistence type="predicted"/>
<evidence type="ECO:0000313" key="4">
    <source>
        <dbReference type="Proteomes" id="UP000326979"/>
    </source>
</evidence>
<feature type="transmembrane region" description="Helical" evidence="2">
    <location>
        <begin position="30"/>
        <end position="50"/>
    </location>
</feature>
<dbReference type="EMBL" id="VJZE01000022">
    <property type="protein sequence ID" value="MPY39465.1"/>
    <property type="molecule type" value="Genomic_DNA"/>
</dbReference>
<dbReference type="Proteomes" id="UP000326979">
    <property type="component" value="Unassembled WGS sequence"/>
</dbReference>
<accession>A0A5N8VZV2</accession>
<protein>
    <submittedName>
        <fullName evidence="3">Uncharacterized protein</fullName>
    </submittedName>
</protein>
<evidence type="ECO:0000256" key="2">
    <source>
        <dbReference type="SAM" id="Phobius"/>
    </source>
</evidence>
<gene>
    <name evidence="3" type="ORF">FNH04_05920</name>
</gene>
<evidence type="ECO:0000313" key="3">
    <source>
        <dbReference type="EMBL" id="MPY39465.1"/>
    </source>
</evidence>
<organism evidence="3 4">
    <name type="scientific">Streptomyces phyllanthi</name>
    <dbReference type="NCBI Taxonomy" id="1803180"/>
    <lineage>
        <taxon>Bacteria</taxon>
        <taxon>Bacillati</taxon>
        <taxon>Actinomycetota</taxon>
        <taxon>Actinomycetes</taxon>
        <taxon>Kitasatosporales</taxon>
        <taxon>Streptomycetaceae</taxon>
        <taxon>Streptomyces</taxon>
    </lineage>
</organism>
<feature type="region of interest" description="Disordered" evidence="1">
    <location>
        <begin position="177"/>
        <end position="206"/>
    </location>
</feature>